<evidence type="ECO:0000313" key="2">
    <source>
        <dbReference type="Proteomes" id="UP001152798"/>
    </source>
</evidence>
<dbReference type="AlphaFoldDB" id="A0A9P0E846"/>
<dbReference type="Proteomes" id="UP001152798">
    <property type="component" value="Chromosome 2"/>
</dbReference>
<dbReference type="EMBL" id="OV725078">
    <property type="protein sequence ID" value="CAH1393371.1"/>
    <property type="molecule type" value="Genomic_DNA"/>
</dbReference>
<reference evidence="1" key="1">
    <citation type="submission" date="2022-01" db="EMBL/GenBank/DDBJ databases">
        <authorList>
            <person name="King R."/>
        </authorList>
    </citation>
    <scope>NUCLEOTIDE SEQUENCE</scope>
</reference>
<organism evidence="1 2">
    <name type="scientific">Nezara viridula</name>
    <name type="common">Southern green stink bug</name>
    <name type="synonym">Cimex viridulus</name>
    <dbReference type="NCBI Taxonomy" id="85310"/>
    <lineage>
        <taxon>Eukaryota</taxon>
        <taxon>Metazoa</taxon>
        <taxon>Ecdysozoa</taxon>
        <taxon>Arthropoda</taxon>
        <taxon>Hexapoda</taxon>
        <taxon>Insecta</taxon>
        <taxon>Pterygota</taxon>
        <taxon>Neoptera</taxon>
        <taxon>Paraneoptera</taxon>
        <taxon>Hemiptera</taxon>
        <taxon>Heteroptera</taxon>
        <taxon>Panheteroptera</taxon>
        <taxon>Pentatomomorpha</taxon>
        <taxon>Pentatomoidea</taxon>
        <taxon>Pentatomidae</taxon>
        <taxon>Pentatominae</taxon>
        <taxon>Nezara</taxon>
    </lineage>
</organism>
<keyword evidence="2" id="KW-1185">Reference proteome</keyword>
<protein>
    <submittedName>
        <fullName evidence="1">Uncharacterized protein</fullName>
    </submittedName>
</protein>
<name>A0A9P0E846_NEZVI</name>
<proteinExistence type="predicted"/>
<sequence length="95" mass="10829">MGKGRSGTGPIRWIKKTDVRWLTIYDGLTIKQSALRARQGLTIELESIRPFLSYPFYHCLEFTLLISDMLQPYVHSKPSYFNTCPPSYAGDSLAI</sequence>
<gene>
    <name evidence="1" type="ORF">NEZAVI_LOCUS4052</name>
</gene>
<accession>A0A9P0E846</accession>
<evidence type="ECO:0000313" key="1">
    <source>
        <dbReference type="EMBL" id="CAH1393371.1"/>
    </source>
</evidence>